<dbReference type="EMBL" id="CAACVG010007422">
    <property type="protein sequence ID" value="VEN45314.1"/>
    <property type="molecule type" value="Genomic_DNA"/>
</dbReference>
<dbReference type="AlphaFoldDB" id="A0A653CD55"/>
<dbReference type="OrthoDB" id="10258130at2759"/>
<name>A0A653CD55_CALMS</name>
<evidence type="ECO:0000313" key="1">
    <source>
        <dbReference type="EMBL" id="VEN45314.1"/>
    </source>
</evidence>
<dbReference type="Proteomes" id="UP000410492">
    <property type="component" value="Unassembled WGS sequence"/>
</dbReference>
<protein>
    <submittedName>
        <fullName evidence="1">Uncharacterized protein</fullName>
    </submittedName>
</protein>
<keyword evidence="2" id="KW-1185">Reference proteome</keyword>
<reference evidence="1 2" key="1">
    <citation type="submission" date="2019-01" db="EMBL/GenBank/DDBJ databases">
        <authorList>
            <person name="Sayadi A."/>
        </authorList>
    </citation>
    <scope>NUCLEOTIDE SEQUENCE [LARGE SCALE GENOMIC DNA]</scope>
</reference>
<accession>A0A653CD55</accession>
<sequence length="52" mass="6060">MNTIYQFLFFNSLELIKNTDQPKNHLATSVFNGFYCRTFLVRTLSANDSNHS</sequence>
<gene>
    <name evidence="1" type="ORF">CALMAC_LOCUS7811</name>
</gene>
<organism evidence="1 2">
    <name type="scientific">Callosobruchus maculatus</name>
    <name type="common">Southern cowpea weevil</name>
    <name type="synonym">Pulse bruchid</name>
    <dbReference type="NCBI Taxonomy" id="64391"/>
    <lineage>
        <taxon>Eukaryota</taxon>
        <taxon>Metazoa</taxon>
        <taxon>Ecdysozoa</taxon>
        <taxon>Arthropoda</taxon>
        <taxon>Hexapoda</taxon>
        <taxon>Insecta</taxon>
        <taxon>Pterygota</taxon>
        <taxon>Neoptera</taxon>
        <taxon>Endopterygota</taxon>
        <taxon>Coleoptera</taxon>
        <taxon>Polyphaga</taxon>
        <taxon>Cucujiformia</taxon>
        <taxon>Chrysomeloidea</taxon>
        <taxon>Chrysomelidae</taxon>
        <taxon>Bruchinae</taxon>
        <taxon>Bruchini</taxon>
        <taxon>Callosobruchus</taxon>
    </lineage>
</organism>
<evidence type="ECO:0000313" key="2">
    <source>
        <dbReference type="Proteomes" id="UP000410492"/>
    </source>
</evidence>
<proteinExistence type="predicted"/>